<protein>
    <recommendedName>
        <fullName evidence="2">Transcriptional regulator, ArsR family</fullName>
    </recommendedName>
</protein>
<evidence type="ECO:0008006" key="2">
    <source>
        <dbReference type="Google" id="ProtNLM"/>
    </source>
</evidence>
<proteinExistence type="predicted"/>
<dbReference type="InterPro" id="IPR011991">
    <property type="entry name" value="ArsR-like_HTH"/>
</dbReference>
<dbReference type="SUPFAM" id="SSF46785">
    <property type="entry name" value="Winged helix' DNA-binding domain"/>
    <property type="match status" value="1"/>
</dbReference>
<evidence type="ECO:0000313" key="1">
    <source>
        <dbReference type="EMBL" id="AGC71024.1"/>
    </source>
</evidence>
<dbReference type="CDD" id="cd00090">
    <property type="entry name" value="HTH_ARSR"/>
    <property type="match status" value="1"/>
</dbReference>
<dbReference type="EMBL" id="JX649859">
    <property type="protein sequence ID" value="AGC71024.1"/>
    <property type="molecule type" value="Genomic_DNA"/>
</dbReference>
<name>L7VUA1_9BACT</name>
<reference evidence="1" key="1">
    <citation type="submission" date="2012-09" db="EMBL/GenBank/DDBJ databases">
        <title>Metagenomic Characterization of a Microbial Community in Wastewater Detects High Levels of Antibiotic Resistance.</title>
        <authorList>
            <person name="Abrams M."/>
            <person name="Caldwell A."/>
            <person name="Vandaei E."/>
            <person name="Lee W."/>
            <person name="Perrott J."/>
            <person name="Khan S.Y."/>
            <person name="Ta J."/>
            <person name="Romero D."/>
            <person name="Nguyen V."/>
            <person name="Pourmand N."/>
            <person name="Ouverney C.C."/>
        </authorList>
    </citation>
    <scope>NUCLEOTIDE SEQUENCE</scope>
</reference>
<dbReference type="AlphaFoldDB" id="L7VUA1"/>
<organism evidence="1">
    <name type="scientific">uncultured bacterium A1Q1_fos_2107</name>
    <dbReference type="NCBI Taxonomy" id="1256562"/>
    <lineage>
        <taxon>Bacteria</taxon>
        <taxon>environmental samples</taxon>
    </lineage>
</organism>
<dbReference type="Gene3D" id="1.10.10.10">
    <property type="entry name" value="Winged helix-like DNA-binding domain superfamily/Winged helix DNA-binding domain"/>
    <property type="match status" value="1"/>
</dbReference>
<accession>L7VUA1</accession>
<dbReference type="InterPro" id="IPR036388">
    <property type="entry name" value="WH-like_DNA-bd_sf"/>
</dbReference>
<dbReference type="InterPro" id="IPR036390">
    <property type="entry name" value="WH_DNA-bd_sf"/>
</dbReference>
<dbReference type="Pfam" id="PF12840">
    <property type="entry name" value="HTH_20"/>
    <property type="match status" value="1"/>
</dbReference>
<sequence>MGQILFLAVDDCCSLPNGTLEMVGPAHAISLRWRAIDKEVCQIQNPGVLDLDVIDDPLAAIAALDPVRARILGQLVEPGSATTLATDLGLTRQKANYHLRVLEAQGLVELVEERPRRGLTERVVRATARSYLVAPDAIDEHAADPSRVDRLSSRYLLAVAVRMVKEVLELSRRAERAEKTLPTLAIDTEIRFASAAERAEFTAELAAAVRDLAARYHDEAAPRGRWHRLVVASHPHPHPPTAQQGAT</sequence>